<proteinExistence type="predicted"/>
<dbReference type="SUPFAM" id="SSF143011">
    <property type="entry name" value="RelE-like"/>
    <property type="match status" value="1"/>
</dbReference>
<organism evidence="1 2">
    <name type="scientific">Candidatus Accumulibacter proximus</name>
    <dbReference type="NCBI Taxonomy" id="2954385"/>
    <lineage>
        <taxon>Bacteria</taxon>
        <taxon>Pseudomonadati</taxon>
        <taxon>Pseudomonadota</taxon>
        <taxon>Betaproteobacteria</taxon>
        <taxon>Candidatus Accumulibacter</taxon>
    </lineage>
</organism>
<sequence length="93" mass="10784">MIKTFANKETAACYAGLRVRRFAAEWLPVARRKLDQLQAAESLDFLRVPPGNRLEALGGDRAGQWSIRINGQWRLCFEWRDGHAWNVEIVDYH</sequence>
<dbReference type="InterPro" id="IPR035093">
    <property type="entry name" value="RelE/ParE_toxin_dom_sf"/>
</dbReference>
<name>A0A935UHU7_9PROT</name>
<evidence type="ECO:0000313" key="1">
    <source>
        <dbReference type="EMBL" id="MBK7677092.1"/>
    </source>
</evidence>
<dbReference type="Proteomes" id="UP000697998">
    <property type="component" value="Unassembled WGS sequence"/>
</dbReference>
<dbReference type="PANTHER" id="PTHR40266">
    <property type="entry name" value="TOXIN HIGB-1"/>
    <property type="match status" value="1"/>
</dbReference>
<dbReference type="Gene3D" id="3.30.2310.20">
    <property type="entry name" value="RelE-like"/>
    <property type="match status" value="1"/>
</dbReference>
<dbReference type="InterPro" id="IPR007711">
    <property type="entry name" value="HigB-1"/>
</dbReference>
<gene>
    <name evidence="1" type="ORF">IPJ27_21395</name>
</gene>
<comment type="caution">
    <text evidence="1">The sequence shown here is derived from an EMBL/GenBank/DDBJ whole genome shotgun (WGS) entry which is preliminary data.</text>
</comment>
<dbReference type="PANTHER" id="PTHR40266:SF2">
    <property type="entry name" value="TOXIN HIGB-1"/>
    <property type="match status" value="1"/>
</dbReference>
<dbReference type="AlphaFoldDB" id="A0A935UHU7"/>
<reference evidence="1 2" key="1">
    <citation type="submission" date="2020-10" db="EMBL/GenBank/DDBJ databases">
        <title>Connecting structure to function with the recovery of over 1000 high-quality activated sludge metagenome-assembled genomes encoding full-length rRNA genes using long-read sequencing.</title>
        <authorList>
            <person name="Singleton C.M."/>
            <person name="Petriglieri F."/>
            <person name="Kristensen J.M."/>
            <person name="Kirkegaard R.H."/>
            <person name="Michaelsen T.Y."/>
            <person name="Andersen M.H."/>
            <person name="Karst S.M."/>
            <person name="Dueholm M.S."/>
            <person name="Nielsen P.H."/>
            <person name="Albertsen M."/>
        </authorList>
    </citation>
    <scope>NUCLEOTIDE SEQUENCE [LARGE SCALE GENOMIC DNA]</scope>
    <source>
        <strain evidence="1">EsbW_18-Q3-R4-48_BATAC.285</strain>
    </source>
</reference>
<accession>A0A935UHU7</accession>
<evidence type="ECO:0000313" key="2">
    <source>
        <dbReference type="Proteomes" id="UP000697998"/>
    </source>
</evidence>
<dbReference type="EMBL" id="JADJMH010000034">
    <property type="protein sequence ID" value="MBK7677092.1"/>
    <property type="molecule type" value="Genomic_DNA"/>
</dbReference>
<protein>
    <submittedName>
        <fullName evidence="1">Type II toxin-antitoxin system RelE/ParE family toxin</fullName>
    </submittedName>
</protein>
<dbReference type="Pfam" id="PF05015">
    <property type="entry name" value="HigB-like_toxin"/>
    <property type="match status" value="1"/>
</dbReference>